<comment type="similarity">
    <text evidence="3 9">Belongs to the adaptor complexes large subunit family.</text>
</comment>
<dbReference type="GO" id="GO:0006886">
    <property type="term" value="P:intracellular protein transport"/>
    <property type="evidence" value="ECO:0007669"/>
    <property type="project" value="UniProtKB-UniRule"/>
</dbReference>
<dbReference type="KEGG" id="cme:CYME_CMF083C"/>
<dbReference type="InterPro" id="IPR016024">
    <property type="entry name" value="ARM-type_fold"/>
</dbReference>
<evidence type="ECO:0000256" key="4">
    <source>
        <dbReference type="ARBA" id="ARBA00022448"/>
    </source>
</evidence>
<dbReference type="OrthoDB" id="28053at2759"/>
<dbReference type="SUPFAM" id="SSF49348">
    <property type="entry name" value="Clathrin adaptor appendage domain"/>
    <property type="match status" value="1"/>
</dbReference>
<sequence>MGCLCPSMRRHRPLSHSCALERDPVAAAYRRFTTCAPQHHRPDLKRRLLGVVHQMQKELDKAVRSAKNAISTAKKQYIVYALRDTVKLFRKQRTASAEREFVKKQLAQIRDLSRQEDRYFRRRNVAKLVFFYLNGYGVDFGIMECVKLCASPKFKDKRIGYMALQVLLDEQSEVLLLVVNVLKQDLQSDNHQIVALALHVVANLASAEIGQDLAPDVERLLHSRNPFIRKKAALAALRLCRRTPEPADSFRAAALELLKMPHHHGVLISGLALLEELLTVAPGALYGMLANEYQALLVQQLRETATAGFNPEYGFQGVCDPFLQCSILKMLRRLGQHDSAATEELHRTLIDVARSSERSHGVVLECVRTILALESSPSRNLAFAIQILGDFLRSRDPNLRLVALELLPQAAERSMASVAAHQETIFECLRDADPTIQRRALSLLFAIGTAASLQRFCKELVSYLQSVREALHRYEILQRLWLLLEETEPDVYRRLDLFVEVAQTLPTGDDDIDDDAFRGGAGDPGSGASGDQRNRIYEPRVGGGSDVAGDAYAGPGLSVVQEIEAELADEVVTAMLANPEAGMAIFYRLMDIVLEQIARRRSAVTLLMHIGLAFAAEHDIPHSARPRTYAKDADASAQIGQASKRERGTSKAPRATNAAIEQAPDFELGTSKAPTATSAAVLSERAGEDSEAAENGVSSVNSADIPSAAEDSLNWKLAELVLHLPGDRDLSLRQRQRPAYLHRTSTLGRLAVDVLFRTALRTRLKTSEVFGACARLLSEQSKALSLDVQQRAREYLVVLENAPSETFEQLESAFSLPDSSSLLAWRRQGAARSRIVSIRFLGSQHRSRMNAGAAQLISFDDEEESAETSGSRAPDEQPAVQAPRQRTLLADAVPVAVSSESTNENDSRAAWHLDILESVLDQVNSSEEASAGSASASRVIYDDEKLRIQIQRTSSETVDGQQRQVYHLEAQFMNKSPRTFTEFLFQISVPNYILLEMMPATSGSLPPSTQPQRVTQRFRLHKDGHDTRPLTFRFRFTYVDPSGQRIVRQGLVGDVLDALDS</sequence>
<dbReference type="Gene3D" id="1.25.10.10">
    <property type="entry name" value="Leucine-rich Repeat Variant"/>
    <property type="match status" value="1"/>
</dbReference>
<dbReference type="EMBL" id="AP006488">
    <property type="protein sequence ID" value="BAM79462.1"/>
    <property type="molecule type" value="Genomic_DNA"/>
</dbReference>
<keyword evidence="7 9" id="KW-0472">Membrane</keyword>
<dbReference type="InterPro" id="IPR011989">
    <property type="entry name" value="ARM-like"/>
</dbReference>
<reference evidence="12 13" key="1">
    <citation type="journal article" date="2004" name="Nature">
        <title>Genome sequence of the ultrasmall unicellular red alga Cyanidioschyzon merolae 10D.</title>
        <authorList>
            <person name="Matsuzaki M."/>
            <person name="Misumi O."/>
            <person name="Shin-i T."/>
            <person name="Maruyama S."/>
            <person name="Takahara M."/>
            <person name="Miyagishima S."/>
            <person name="Mori T."/>
            <person name="Nishida K."/>
            <person name="Yagisawa F."/>
            <person name="Nishida K."/>
            <person name="Yoshida Y."/>
            <person name="Nishimura Y."/>
            <person name="Nakao S."/>
            <person name="Kobayashi T."/>
            <person name="Momoyama Y."/>
            <person name="Higashiyama T."/>
            <person name="Minoda A."/>
            <person name="Sano M."/>
            <person name="Nomoto H."/>
            <person name="Oishi K."/>
            <person name="Hayashi H."/>
            <person name="Ohta F."/>
            <person name="Nishizaka S."/>
            <person name="Haga S."/>
            <person name="Miura S."/>
            <person name="Morishita T."/>
            <person name="Kabeya Y."/>
            <person name="Terasawa K."/>
            <person name="Suzuki Y."/>
            <person name="Ishii Y."/>
            <person name="Asakawa S."/>
            <person name="Takano H."/>
            <person name="Ohta N."/>
            <person name="Kuroiwa H."/>
            <person name="Tanaka K."/>
            <person name="Shimizu N."/>
            <person name="Sugano S."/>
            <person name="Sato N."/>
            <person name="Nozaki H."/>
            <person name="Ogasawara N."/>
            <person name="Kohara Y."/>
            <person name="Kuroiwa T."/>
        </authorList>
    </citation>
    <scope>NUCLEOTIDE SEQUENCE [LARGE SCALE GENOMIC DNA]</scope>
    <source>
        <strain evidence="12 13">10D</strain>
    </source>
</reference>
<dbReference type="STRING" id="280699.M1VB50"/>
<keyword evidence="5 9" id="KW-0653">Protein transport</keyword>
<organism evidence="12 13">
    <name type="scientific">Cyanidioschyzon merolae (strain NIES-3377 / 10D)</name>
    <name type="common">Unicellular red alga</name>
    <dbReference type="NCBI Taxonomy" id="280699"/>
    <lineage>
        <taxon>Eukaryota</taxon>
        <taxon>Rhodophyta</taxon>
        <taxon>Bangiophyceae</taxon>
        <taxon>Cyanidiales</taxon>
        <taxon>Cyanidiaceae</taxon>
        <taxon>Cyanidioschyzon</taxon>
    </lineage>
</organism>
<dbReference type="InterPro" id="IPR013041">
    <property type="entry name" value="Clathrin_app_Ig-like_sf"/>
</dbReference>
<dbReference type="PROSITE" id="PS50180">
    <property type="entry name" value="GAE"/>
    <property type="match status" value="1"/>
</dbReference>
<feature type="compositionally biased region" description="Gly residues" evidence="10">
    <location>
        <begin position="519"/>
        <end position="528"/>
    </location>
</feature>
<dbReference type="InterPro" id="IPR008152">
    <property type="entry name" value="Clathrin_a/b/g-adaptin_app_Ig"/>
</dbReference>
<evidence type="ECO:0000256" key="3">
    <source>
        <dbReference type="ARBA" id="ARBA00006613"/>
    </source>
</evidence>
<dbReference type="SMART" id="SM00809">
    <property type="entry name" value="Alpha_adaptinC2"/>
    <property type="match status" value="1"/>
</dbReference>
<dbReference type="AlphaFoldDB" id="M1VB50"/>
<evidence type="ECO:0000256" key="2">
    <source>
        <dbReference type="ARBA" id="ARBA00004555"/>
    </source>
</evidence>
<evidence type="ECO:0000256" key="5">
    <source>
        <dbReference type="ARBA" id="ARBA00022927"/>
    </source>
</evidence>
<evidence type="ECO:0000256" key="10">
    <source>
        <dbReference type="SAM" id="MobiDB-lite"/>
    </source>
</evidence>
<keyword evidence="13" id="KW-1185">Reference proteome</keyword>
<dbReference type="InterPro" id="IPR008153">
    <property type="entry name" value="GAE_dom"/>
</dbReference>
<dbReference type="PANTHER" id="PTHR22780">
    <property type="entry name" value="ADAPTIN, ALPHA/GAMMA/EPSILON"/>
    <property type="match status" value="1"/>
</dbReference>
<keyword evidence="6 9" id="KW-0333">Golgi apparatus</keyword>
<protein>
    <recommendedName>
        <fullName evidence="9">AP-1 complex subunit gamma</fullName>
    </recommendedName>
</protein>
<dbReference type="Gene3D" id="2.60.40.1230">
    <property type="match status" value="1"/>
</dbReference>
<dbReference type="Proteomes" id="UP000007014">
    <property type="component" value="Chromosome 6"/>
</dbReference>
<feature type="domain" description="GAE" evidence="11">
    <location>
        <begin position="933"/>
        <end position="1056"/>
    </location>
</feature>
<dbReference type="InterPro" id="IPR050840">
    <property type="entry name" value="Adaptor_Complx_Large_Subunit"/>
</dbReference>
<dbReference type="RefSeq" id="XP_005535748.1">
    <property type="nucleotide sequence ID" value="XM_005535691.1"/>
</dbReference>
<feature type="region of interest" description="Disordered" evidence="10">
    <location>
        <begin position="626"/>
        <end position="699"/>
    </location>
</feature>
<evidence type="ECO:0000313" key="12">
    <source>
        <dbReference type="EMBL" id="BAM79462.1"/>
    </source>
</evidence>
<dbReference type="Pfam" id="PF02883">
    <property type="entry name" value="Alpha_adaptinC2"/>
    <property type="match status" value="1"/>
</dbReference>
<feature type="region of interest" description="Disordered" evidence="10">
    <location>
        <begin position="509"/>
        <end position="540"/>
    </location>
</feature>
<dbReference type="GO" id="GO:0030121">
    <property type="term" value="C:AP-1 adaptor complex"/>
    <property type="evidence" value="ECO:0007669"/>
    <property type="project" value="InterPro"/>
</dbReference>
<dbReference type="GO" id="GO:0016192">
    <property type="term" value="P:vesicle-mediated transport"/>
    <property type="evidence" value="ECO:0007669"/>
    <property type="project" value="InterPro"/>
</dbReference>
<dbReference type="SUPFAM" id="SSF48371">
    <property type="entry name" value="ARM repeat"/>
    <property type="match status" value="1"/>
</dbReference>
<keyword evidence="4 9" id="KW-0813">Transport</keyword>
<dbReference type="InterPro" id="IPR002553">
    <property type="entry name" value="Clathrin/coatomer_adapt-like_N"/>
</dbReference>
<evidence type="ECO:0000256" key="1">
    <source>
        <dbReference type="ARBA" id="ARBA00004156"/>
    </source>
</evidence>
<evidence type="ECO:0000259" key="11">
    <source>
        <dbReference type="PROSITE" id="PS50180"/>
    </source>
</evidence>
<feature type="region of interest" description="Disordered" evidence="10">
    <location>
        <begin position="860"/>
        <end position="885"/>
    </location>
</feature>
<comment type="subcellular location">
    <subcellularLocation>
        <location evidence="1">Cytoplasmic vesicle membrane</location>
    </subcellularLocation>
    <subcellularLocation>
        <location evidence="2">Golgi apparatus</location>
    </subcellularLocation>
</comment>
<dbReference type="OMA" id="RACEYLM"/>
<dbReference type="Pfam" id="PF01602">
    <property type="entry name" value="Adaptin_N"/>
    <property type="match status" value="1"/>
</dbReference>
<dbReference type="eggNOG" id="KOG1062">
    <property type="taxonomic scope" value="Eukaryota"/>
</dbReference>
<dbReference type="InterPro" id="IPR017107">
    <property type="entry name" value="AP1_complex_gsu"/>
</dbReference>
<evidence type="ECO:0000256" key="8">
    <source>
        <dbReference type="ARBA" id="ARBA00023329"/>
    </source>
</evidence>
<gene>
    <name evidence="12" type="ORF">CYME_CMF083C</name>
</gene>
<proteinExistence type="inferred from homology"/>
<dbReference type="Gramene" id="CMF083CT">
    <property type="protein sequence ID" value="CMF083CT"/>
    <property type="gene ID" value="CMF083C"/>
</dbReference>
<dbReference type="GeneID" id="16993051"/>
<reference evidence="12 13" key="2">
    <citation type="journal article" date="2007" name="BMC Biol.">
        <title>A 100%-complete sequence reveals unusually simple genomic features in the hot-spring red alga Cyanidioschyzon merolae.</title>
        <authorList>
            <person name="Nozaki H."/>
            <person name="Takano H."/>
            <person name="Misumi O."/>
            <person name="Terasawa K."/>
            <person name="Matsuzaki M."/>
            <person name="Maruyama S."/>
            <person name="Nishida K."/>
            <person name="Yagisawa F."/>
            <person name="Yoshida Y."/>
            <person name="Fujiwara T."/>
            <person name="Takio S."/>
            <person name="Tamura K."/>
            <person name="Chung S.J."/>
            <person name="Nakamura S."/>
            <person name="Kuroiwa H."/>
            <person name="Tanaka K."/>
            <person name="Sato N."/>
            <person name="Kuroiwa T."/>
        </authorList>
    </citation>
    <scope>NUCLEOTIDE SEQUENCE [LARGE SCALE GENOMIC DNA]</scope>
    <source>
        <strain evidence="12 13">10D</strain>
    </source>
</reference>
<evidence type="ECO:0000256" key="7">
    <source>
        <dbReference type="ARBA" id="ARBA00023136"/>
    </source>
</evidence>
<keyword evidence="8 9" id="KW-0968">Cytoplasmic vesicle</keyword>
<evidence type="ECO:0000313" key="13">
    <source>
        <dbReference type="Proteomes" id="UP000007014"/>
    </source>
</evidence>
<evidence type="ECO:0000256" key="6">
    <source>
        <dbReference type="ARBA" id="ARBA00023034"/>
    </source>
</evidence>
<evidence type="ECO:0000256" key="9">
    <source>
        <dbReference type="PIRNR" id="PIRNR037094"/>
    </source>
</evidence>
<name>M1VB50_CYAM1</name>
<accession>M1VB50</accession>
<dbReference type="HOGENOM" id="CLU_289250_0_0_1"/>
<dbReference type="PIRSF" id="PIRSF037094">
    <property type="entry name" value="AP1_complex_gamma"/>
    <property type="match status" value="1"/>
</dbReference>